<sequence length="250" mass="27739">MISGFLFRTNFRRPCSAYFSPSAWLSSTPAALPSLLTLEITRNTLPSEVDAMTSANRMHHKHKKQARELDEVAYGNPPHFRVDADVADKLEAADPHRHPDRRKQRMIEKSTRDRTHTSGLNQRLRVEDAMEAGDGAGRRCEERTAWSFISHGSCHLLLGSLDEISTAQKGTVDTSSSKPSSASQTPPIKTVDEGGEDQLHASNSAFYCHRLSAFSDSLPVLLLLFLQRWVLGVATRSRWGTGRSSGPSRI</sequence>
<name>A0A9E7EC75_9LILI</name>
<feature type="compositionally biased region" description="Basic and acidic residues" evidence="1">
    <location>
        <begin position="105"/>
        <end position="116"/>
    </location>
</feature>
<accession>A0A9E7EC75</accession>
<protein>
    <submittedName>
        <fullName evidence="2">Uncharacterized protein</fullName>
    </submittedName>
</protein>
<dbReference type="EMBL" id="CP097502">
    <property type="protein sequence ID" value="URD74427.1"/>
    <property type="molecule type" value="Genomic_DNA"/>
</dbReference>
<feature type="region of interest" description="Disordered" evidence="1">
    <location>
        <begin position="169"/>
        <end position="195"/>
    </location>
</feature>
<gene>
    <name evidence="2" type="ORF">MUK42_24881</name>
</gene>
<dbReference type="Proteomes" id="UP001055439">
    <property type="component" value="Chromosome 1"/>
</dbReference>
<evidence type="ECO:0000313" key="2">
    <source>
        <dbReference type="EMBL" id="URD74426.1"/>
    </source>
</evidence>
<dbReference type="EMBL" id="CP097502">
    <property type="protein sequence ID" value="URD74426.1"/>
    <property type="molecule type" value="Genomic_DNA"/>
</dbReference>
<evidence type="ECO:0000256" key="1">
    <source>
        <dbReference type="SAM" id="MobiDB-lite"/>
    </source>
</evidence>
<keyword evidence="3" id="KW-1185">Reference proteome</keyword>
<dbReference type="AlphaFoldDB" id="A0A9E7EC75"/>
<feature type="region of interest" description="Disordered" evidence="1">
    <location>
        <begin position="90"/>
        <end position="123"/>
    </location>
</feature>
<reference evidence="2" key="1">
    <citation type="submission" date="2022-05" db="EMBL/GenBank/DDBJ databases">
        <title>The Musa troglodytarum L. genome provides insights into the mechanism of non-climacteric behaviour and enrichment of carotenoids.</title>
        <authorList>
            <person name="Wang J."/>
        </authorList>
    </citation>
    <scope>NUCLEOTIDE SEQUENCE</scope>
    <source>
        <tissue evidence="2">Leaf</tissue>
    </source>
</reference>
<evidence type="ECO:0000313" key="3">
    <source>
        <dbReference type="Proteomes" id="UP001055439"/>
    </source>
</evidence>
<proteinExistence type="predicted"/>
<organism evidence="2 3">
    <name type="scientific">Musa troglodytarum</name>
    <name type="common">fe'i banana</name>
    <dbReference type="NCBI Taxonomy" id="320322"/>
    <lineage>
        <taxon>Eukaryota</taxon>
        <taxon>Viridiplantae</taxon>
        <taxon>Streptophyta</taxon>
        <taxon>Embryophyta</taxon>
        <taxon>Tracheophyta</taxon>
        <taxon>Spermatophyta</taxon>
        <taxon>Magnoliopsida</taxon>
        <taxon>Liliopsida</taxon>
        <taxon>Zingiberales</taxon>
        <taxon>Musaceae</taxon>
        <taxon>Musa</taxon>
    </lineage>
</organism>